<dbReference type="Gene3D" id="3.20.20.10">
    <property type="entry name" value="Alanine racemase"/>
    <property type="match status" value="1"/>
</dbReference>
<comment type="catalytic activity">
    <reaction evidence="8">
        <text>L-ornithine + H(+) = putrescine + CO2</text>
        <dbReference type="Rhea" id="RHEA:22964"/>
        <dbReference type="ChEBI" id="CHEBI:15378"/>
        <dbReference type="ChEBI" id="CHEBI:16526"/>
        <dbReference type="ChEBI" id="CHEBI:46911"/>
        <dbReference type="ChEBI" id="CHEBI:326268"/>
        <dbReference type="EC" id="4.1.1.17"/>
    </reaction>
</comment>
<dbReference type="Pfam" id="PF02784">
    <property type="entry name" value="Orn_Arg_deC_N"/>
    <property type="match status" value="1"/>
</dbReference>
<accession>A0A1Y2HI57</accession>
<dbReference type="CDD" id="cd00622">
    <property type="entry name" value="PLPDE_III_ODC"/>
    <property type="match status" value="1"/>
</dbReference>
<dbReference type="InterPro" id="IPR009006">
    <property type="entry name" value="Ala_racemase/Decarboxylase_C"/>
</dbReference>
<dbReference type="GO" id="GO:0005737">
    <property type="term" value="C:cytoplasm"/>
    <property type="evidence" value="ECO:0007669"/>
    <property type="project" value="TreeGrafter"/>
</dbReference>
<evidence type="ECO:0000259" key="10">
    <source>
        <dbReference type="Pfam" id="PF02784"/>
    </source>
</evidence>
<dbReference type="InterPro" id="IPR002433">
    <property type="entry name" value="Orn_de-COase"/>
</dbReference>
<dbReference type="PANTHER" id="PTHR11482">
    <property type="entry name" value="ARGININE/DIAMINOPIMELATE/ORNITHINE DECARBOXYLASE"/>
    <property type="match status" value="1"/>
</dbReference>
<protein>
    <recommendedName>
        <fullName evidence="6">ornithine decarboxylase</fullName>
        <ecNumber evidence="6">4.1.1.17</ecNumber>
    </recommendedName>
</protein>
<evidence type="ECO:0000313" key="11">
    <source>
        <dbReference type="EMBL" id="ORZ33674.1"/>
    </source>
</evidence>
<dbReference type="InterPro" id="IPR022657">
    <property type="entry name" value="De-COase2_CS"/>
</dbReference>
<dbReference type="InterPro" id="IPR022644">
    <property type="entry name" value="De-COase2_N"/>
</dbReference>
<comment type="subunit">
    <text evidence="7">Homodimer. Only the dimer is catalytically active, as the active sites are constructed of residues from both monomers.</text>
</comment>
<dbReference type="SUPFAM" id="SSF50621">
    <property type="entry name" value="Alanine racemase C-terminal domain-like"/>
    <property type="match status" value="1"/>
</dbReference>
<evidence type="ECO:0000256" key="5">
    <source>
        <dbReference type="ARBA" id="ARBA00034115"/>
    </source>
</evidence>
<evidence type="ECO:0000256" key="2">
    <source>
        <dbReference type="ARBA" id="ARBA00008872"/>
    </source>
</evidence>
<reference evidence="11 12" key="1">
    <citation type="submission" date="2016-07" db="EMBL/GenBank/DDBJ databases">
        <title>Pervasive Adenine N6-methylation of Active Genes in Fungi.</title>
        <authorList>
            <consortium name="DOE Joint Genome Institute"/>
            <person name="Mondo S.J."/>
            <person name="Dannebaum R.O."/>
            <person name="Kuo R.C."/>
            <person name="Labutti K."/>
            <person name="Haridas S."/>
            <person name="Kuo A."/>
            <person name="Salamov A."/>
            <person name="Ahrendt S.R."/>
            <person name="Lipzen A."/>
            <person name="Sullivan W."/>
            <person name="Andreopoulos W.B."/>
            <person name="Clum A."/>
            <person name="Lindquist E."/>
            <person name="Daum C."/>
            <person name="Ramamoorthy G.K."/>
            <person name="Gryganskyi A."/>
            <person name="Culley D."/>
            <person name="Magnuson J.K."/>
            <person name="James T.Y."/>
            <person name="O'Malley M.A."/>
            <person name="Stajich J.E."/>
            <person name="Spatafora J.W."/>
            <person name="Visel A."/>
            <person name="Grigoriev I.V."/>
        </authorList>
    </citation>
    <scope>NUCLEOTIDE SEQUENCE [LARGE SCALE GENOMIC DNA]</scope>
    <source>
        <strain evidence="11 12">PL171</strain>
    </source>
</reference>
<dbReference type="SUPFAM" id="SSF51419">
    <property type="entry name" value="PLP-binding barrel"/>
    <property type="match status" value="1"/>
</dbReference>
<comment type="cofactor">
    <cofactor evidence="1 9">
        <name>pyridoxal 5'-phosphate</name>
        <dbReference type="ChEBI" id="CHEBI:597326"/>
    </cofactor>
</comment>
<comment type="pathway">
    <text evidence="5">Amine and polyamine biosynthesis; putrescine biosynthesis via L-ornithine pathway; putrescine from L-ornithine: step 1/1.</text>
</comment>
<keyword evidence="4" id="KW-0456">Lyase</keyword>
<evidence type="ECO:0000256" key="7">
    <source>
        <dbReference type="ARBA" id="ARBA00046672"/>
    </source>
</evidence>
<dbReference type="Proteomes" id="UP000193411">
    <property type="component" value="Unassembled WGS sequence"/>
</dbReference>
<evidence type="ECO:0000313" key="12">
    <source>
        <dbReference type="Proteomes" id="UP000193411"/>
    </source>
</evidence>
<dbReference type="FunFam" id="3.20.20.10:FF:000005">
    <property type="entry name" value="Ornithine decarboxylase"/>
    <property type="match status" value="1"/>
</dbReference>
<dbReference type="AlphaFoldDB" id="A0A1Y2HI57"/>
<dbReference type="GO" id="GO:0004586">
    <property type="term" value="F:ornithine decarboxylase activity"/>
    <property type="evidence" value="ECO:0007669"/>
    <property type="project" value="UniProtKB-EC"/>
</dbReference>
<feature type="active site" description="Proton donor" evidence="9">
    <location>
        <position position="341"/>
    </location>
</feature>
<dbReference type="PRINTS" id="PR01182">
    <property type="entry name" value="ORNDCRBXLASE"/>
</dbReference>
<organism evidence="11 12">
    <name type="scientific">Catenaria anguillulae PL171</name>
    <dbReference type="NCBI Taxonomy" id="765915"/>
    <lineage>
        <taxon>Eukaryota</taxon>
        <taxon>Fungi</taxon>
        <taxon>Fungi incertae sedis</taxon>
        <taxon>Blastocladiomycota</taxon>
        <taxon>Blastocladiomycetes</taxon>
        <taxon>Blastocladiales</taxon>
        <taxon>Catenariaceae</taxon>
        <taxon>Catenaria</taxon>
    </lineage>
</organism>
<comment type="similarity">
    <text evidence="2">Belongs to the Orn/Lys/Arg decarboxylase class-II family.</text>
</comment>
<dbReference type="GO" id="GO:0033387">
    <property type="term" value="P:putrescine biosynthetic process from arginine, via ornithine"/>
    <property type="evidence" value="ECO:0007669"/>
    <property type="project" value="TreeGrafter"/>
</dbReference>
<evidence type="ECO:0000256" key="4">
    <source>
        <dbReference type="ARBA" id="ARBA00023239"/>
    </source>
</evidence>
<evidence type="ECO:0000256" key="9">
    <source>
        <dbReference type="PIRSR" id="PIRSR600183-50"/>
    </source>
</evidence>
<evidence type="ECO:0000256" key="3">
    <source>
        <dbReference type="ARBA" id="ARBA00022898"/>
    </source>
</evidence>
<proteinExistence type="inferred from homology"/>
<dbReference type="EC" id="4.1.1.17" evidence="6"/>
<dbReference type="InterPro" id="IPR029066">
    <property type="entry name" value="PLP-binding_barrel"/>
</dbReference>
<dbReference type="PANTHER" id="PTHR11482:SF6">
    <property type="entry name" value="ORNITHINE DECARBOXYLASE 1-RELATED"/>
    <property type="match status" value="1"/>
</dbReference>
<evidence type="ECO:0000256" key="1">
    <source>
        <dbReference type="ARBA" id="ARBA00001933"/>
    </source>
</evidence>
<dbReference type="OrthoDB" id="5034579at2759"/>
<dbReference type="PROSITE" id="PS00878">
    <property type="entry name" value="ODR_DC_2_1"/>
    <property type="match status" value="1"/>
</dbReference>
<dbReference type="EMBL" id="MCFL01000034">
    <property type="protein sequence ID" value="ORZ33674.1"/>
    <property type="molecule type" value="Genomic_DNA"/>
</dbReference>
<evidence type="ECO:0000256" key="8">
    <source>
        <dbReference type="ARBA" id="ARBA00049127"/>
    </source>
</evidence>
<sequence length="398" mass="43789">MEKVVREEVTDDAFAVADVGSIIRQHKQWVDNLPMVEPFYAVKCNPDPVILQTMVRMGTGFDCASKGEIDAVLALGVDPSRIIYANPCKAASQIRYAGQVGVRMMTFDNADELHKVKRYHPNPQMVLRIITDDSKSVCKFGVKFGAHLENTLNLLQVAKDIGVDIIGVSFHVGSGCMDAASFADAIYRARRVFNEGIQLGFNMRLLDIGGGFPGADAGHGINFHQIVAQLRPAIEEHFPASSGVRIISEPGRYYVSAAYTLAVTVHARRVVRPAADPINGAPESFMYYVNEGLYSAFNCVYYDHYDPKLQVLLKDGVFLHGRQDVMDKAAQFPCSVWGPTCDSMDVITKNGKLPELNVGDWLYVDAMGAYTVAAASTFNGFSRCQIIWTNTEAESLLV</sequence>
<feature type="domain" description="Orn/DAP/Arg decarboxylase 2 N-terminal" evidence="10">
    <location>
        <begin position="20"/>
        <end position="256"/>
    </location>
</feature>
<keyword evidence="12" id="KW-1185">Reference proteome</keyword>
<keyword evidence="3 9" id="KW-0663">Pyridoxal phosphate</keyword>
<dbReference type="PROSITE" id="PS00879">
    <property type="entry name" value="ODR_DC_2_2"/>
    <property type="match status" value="1"/>
</dbReference>
<dbReference type="InterPro" id="IPR000183">
    <property type="entry name" value="Orn/DAP/Arg_de-COase"/>
</dbReference>
<dbReference type="InterPro" id="IPR022653">
    <property type="entry name" value="De-COase2_pyr-phos_BS"/>
</dbReference>
<evidence type="ECO:0000256" key="6">
    <source>
        <dbReference type="ARBA" id="ARBA00034138"/>
    </source>
</evidence>
<dbReference type="STRING" id="765915.A0A1Y2HI57"/>
<name>A0A1Y2HI57_9FUNG</name>
<dbReference type="Gene3D" id="2.40.37.10">
    <property type="entry name" value="Lyase, Ornithine Decarboxylase, Chain A, domain 1"/>
    <property type="match status" value="1"/>
</dbReference>
<comment type="caution">
    <text evidence="11">The sequence shown here is derived from an EMBL/GenBank/DDBJ whole genome shotgun (WGS) entry which is preliminary data.</text>
</comment>
<dbReference type="PRINTS" id="PR01179">
    <property type="entry name" value="ODADCRBXLASE"/>
</dbReference>
<gene>
    <name evidence="11" type="ORF">BCR44DRAFT_118206</name>
</gene>
<feature type="modified residue" description="N6-(pyridoxal phosphate)lysine" evidence="9">
    <location>
        <position position="43"/>
    </location>
</feature>